<evidence type="ECO:0000313" key="1">
    <source>
        <dbReference type="EMBL" id="UVI28641.1"/>
    </source>
</evidence>
<proteinExistence type="predicted"/>
<sequence>MKRKRRTSSDIVEETKRSTMLSDRDLESIRHWIMNMKRKSKNKLRLKYTVIGSGKTRIVYDLENGYVVKVALSKKGLTSNQKELHLYNRCSRRLRKHLCPVIEYGNGWIIMKKISRIEKLTEEYEKKLPRLRKKFLKEGIEARSLRSKNLAISSDNRIIVIDYGSFRYDD</sequence>
<dbReference type="RefSeq" id="WP_258384729.1">
    <property type="nucleotide sequence ID" value="NZ_CP091430.1"/>
</dbReference>
<reference evidence="1" key="1">
    <citation type="submission" date="2022-01" db="EMBL/GenBank/DDBJ databases">
        <title>Paenibacillus spongiae sp. nov., isolated from marine sponge.</title>
        <authorList>
            <person name="Li Z."/>
            <person name="Zhang M."/>
        </authorList>
    </citation>
    <scope>NUCLEOTIDE SEQUENCE</scope>
    <source>
        <strain evidence="1">PHS-Z3</strain>
    </source>
</reference>
<accession>A0ABY5S407</accession>
<name>A0ABY5S407_9BACL</name>
<dbReference type="EMBL" id="CP091430">
    <property type="protein sequence ID" value="UVI28641.1"/>
    <property type="molecule type" value="Genomic_DNA"/>
</dbReference>
<evidence type="ECO:0008006" key="3">
    <source>
        <dbReference type="Google" id="ProtNLM"/>
    </source>
</evidence>
<gene>
    <name evidence="1" type="ORF">L1F29_24800</name>
</gene>
<protein>
    <recommendedName>
        <fullName evidence="3">Serine/threonine protein kinase</fullName>
    </recommendedName>
</protein>
<evidence type="ECO:0000313" key="2">
    <source>
        <dbReference type="Proteomes" id="UP001057877"/>
    </source>
</evidence>
<organism evidence="1 2">
    <name type="scientific">Paenibacillus spongiae</name>
    <dbReference type="NCBI Taxonomy" id="2909671"/>
    <lineage>
        <taxon>Bacteria</taxon>
        <taxon>Bacillati</taxon>
        <taxon>Bacillota</taxon>
        <taxon>Bacilli</taxon>
        <taxon>Bacillales</taxon>
        <taxon>Paenibacillaceae</taxon>
        <taxon>Paenibacillus</taxon>
    </lineage>
</organism>
<dbReference type="InterPro" id="IPR011009">
    <property type="entry name" value="Kinase-like_dom_sf"/>
</dbReference>
<dbReference type="SUPFAM" id="SSF56112">
    <property type="entry name" value="Protein kinase-like (PK-like)"/>
    <property type="match status" value="1"/>
</dbReference>
<dbReference type="Proteomes" id="UP001057877">
    <property type="component" value="Chromosome"/>
</dbReference>
<keyword evidence="2" id="KW-1185">Reference proteome</keyword>